<dbReference type="Gene3D" id="3.30.530.20">
    <property type="match status" value="1"/>
</dbReference>
<comment type="caution">
    <text evidence="3">The sequence shown here is derived from an EMBL/GenBank/DDBJ whole genome shotgun (WGS) entry which is preliminary data.</text>
</comment>
<dbReference type="EMBL" id="JAGKQQ010000001">
    <property type="protein sequence ID" value="MBP3955589.1"/>
    <property type="molecule type" value="Genomic_DNA"/>
</dbReference>
<gene>
    <name evidence="3" type="ORF">J8F10_09875</name>
</gene>
<dbReference type="InterPro" id="IPR013538">
    <property type="entry name" value="ASHA1/2-like_C"/>
</dbReference>
<dbReference type="RefSeq" id="WP_210653661.1">
    <property type="nucleotide sequence ID" value="NZ_JAGKQQ010000001.1"/>
</dbReference>
<dbReference type="Pfam" id="PF08327">
    <property type="entry name" value="AHSA1"/>
    <property type="match status" value="1"/>
</dbReference>
<comment type="similarity">
    <text evidence="1">Belongs to the AHA1 family.</text>
</comment>
<evidence type="ECO:0000313" key="3">
    <source>
        <dbReference type="EMBL" id="MBP3955589.1"/>
    </source>
</evidence>
<feature type="domain" description="Activator of Hsp90 ATPase homologue 1/2-like C-terminal" evidence="2">
    <location>
        <begin position="22"/>
        <end position="157"/>
    </location>
</feature>
<evidence type="ECO:0000259" key="2">
    <source>
        <dbReference type="Pfam" id="PF08327"/>
    </source>
</evidence>
<dbReference type="Proteomes" id="UP000676565">
    <property type="component" value="Unassembled WGS sequence"/>
</dbReference>
<dbReference type="CDD" id="cd07826">
    <property type="entry name" value="SRPBCC_CalC_Aha1-like_9"/>
    <property type="match status" value="1"/>
</dbReference>
<sequence>MTSKLNVSTSGEREIVITRAFNAPRELVWETMSKPELLKRWLFGPPGWEMTVCEEDQRVGGTFRWAWSGPDGAGMSMTGVYREIVPPERCVRTESFETGCVPQMGEQLSTLVLADKGEQTLLTITVQYPSKEARDGALASGMEHGMAAGYDRLDEYLTGVAV</sequence>
<organism evidence="3 4">
    <name type="scientific">Gemmata palustris</name>
    <dbReference type="NCBI Taxonomy" id="2822762"/>
    <lineage>
        <taxon>Bacteria</taxon>
        <taxon>Pseudomonadati</taxon>
        <taxon>Planctomycetota</taxon>
        <taxon>Planctomycetia</taxon>
        <taxon>Gemmatales</taxon>
        <taxon>Gemmataceae</taxon>
        <taxon>Gemmata</taxon>
    </lineage>
</organism>
<keyword evidence="4" id="KW-1185">Reference proteome</keyword>
<evidence type="ECO:0000256" key="1">
    <source>
        <dbReference type="ARBA" id="ARBA00006817"/>
    </source>
</evidence>
<reference evidence="3 4" key="1">
    <citation type="submission" date="2021-04" db="EMBL/GenBank/DDBJ databases">
        <authorList>
            <person name="Ivanova A."/>
        </authorList>
    </citation>
    <scope>NUCLEOTIDE SEQUENCE [LARGE SCALE GENOMIC DNA]</scope>
    <source>
        <strain evidence="3 4">G18</strain>
    </source>
</reference>
<dbReference type="SUPFAM" id="SSF55961">
    <property type="entry name" value="Bet v1-like"/>
    <property type="match status" value="1"/>
</dbReference>
<proteinExistence type="inferred from homology"/>
<accession>A0ABS5BPD1</accession>
<name>A0ABS5BPD1_9BACT</name>
<evidence type="ECO:0000313" key="4">
    <source>
        <dbReference type="Proteomes" id="UP000676565"/>
    </source>
</evidence>
<protein>
    <submittedName>
        <fullName evidence="3">SRPBCC family protein</fullName>
    </submittedName>
</protein>
<dbReference type="InterPro" id="IPR023393">
    <property type="entry name" value="START-like_dom_sf"/>
</dbReference>